<dbReference type="Pfam" id="PF00226">
    <property type="entry name" value="DnaJ"/>
    <property type="match status" value="1"/>
</dbReference>
<dbReference type="PRINTS" id="PR00625">
    <property type="entry name" value="JDOMAIN"/>
</dbReference>
<gene>
    <name evidence="3" type="primary">cbpA</name>
    <name evidence="3" type="ORF">SAMEA104719789_01309</name>
</gene>
<dbReference type="PROSITE" id="PS00636">
    <property type="entry name" value="DNAJ_1"/>
    <property type="match status" value="1"/>
</dbReference>
<proteinExistence type="predicted"/>
<dbReference type="SMART" id="SM00271">
    <property type="entry name" value="DnaJ"/>
    <property type="match status" value="1"/>
</dbReference>
<name>A0A383U0R2_9FLAO</name>
<dbReference type="PANTHER" id="PTHR43908:SF3">
    <property type="entry name" value="AT29763P-RELATED"/>
    <property type="match status" value="1"/>
</dbReference>
<dbReference type="GO" id="GO:0030544">
    <property type="term" value="F:Hsp70 protein binding"/>
    <property type="evidence" value="ECO:0007669"/>
    <property type="project" value="TreeGrafter"/>
</dbReference>
<keyword evidence="1" id="KW-0472">Membrane</keyword>
<dbReference type="InterPro" id="IPR018253">
    <property type="entry name" value="DnaJ_domain_CS"/>
</dbReference>
<dbReference type="InterPro" id="IPR001623">
    <property type="entry name" value="DnaJ_domain"/>
</dbReference>
<dbReference type="Gene3D" id="1.10.287.110">
    <property type="entry name" value="DnaJ domain"/>
    <property type="match status" value="1"/>
</dbReference>
<dbReference type="Proteomes" id="UP000262142">
    <property type="component" value="Unassembled WGS sequence"/>
</dbReference>
<keyword evidence="3" id="KW-0238">DNA-binding</keyword>
<dbReference type="InterPro" id="IPR036869">
    <property type="entry name" value="J_dom_sf"/>
</dbReference>
<evidence type="ECO:0000313" key="3">
    <source>
        <dbReference type="EMBL" id="SZD73502.1"/>
    </source>
</evidence>
<protein>
    <submittedName>
        <fullName evidence="3">Curved DNA-binding protein</fullName>
    </submittedName>
</protein>
<feature type="domain" description="J" evidence="2">
    <location>
        <begin position="4"/>
        <end position="68"/>
    </location>
</feature>
<dbReference type="PROSITE" id="PS50076">
    <property type="entry name" value="DNAJ_2"/>
    <property type="match status" value="1"/>
</dbReference>
<evidence type="ECO:0000313" key="4">
    <source>
        <dbReference type="Proteomes" id="UP000262142"/>
    </source>
</evidence>
<reference evidence="3 4" key="1">
    <citation type="submission" date="2018-09" db="EMBL/GenBank/DDBJ databases">
        <authorList>
            <consortium name="Pathogen Informatics"/>
        </authorList>
    </citation>
    <scope>NUCLEOTIDE SEQUENCE [LARGE SCALE GENOMIC DNA]</scope>
    <source>
        <strain evidence="3 4">OH-22767</strain>
    </source>
</reference>
<dbReference type="OrthoDB" id="9779622at2"/>
<dbReference type="RefSeq" id="WP_119059554.1">
    <property type="nucleotide sequence ID" value="NZ_UNSC01000006.1"/>
</dbReference>
<evidence type="ECO:0000256" key="1">
    <source>
        <dbReference type="SAM" id="Phobius"/>
    </source>
</evidence>
<dbReference type="AlphaFoldDB" id="A0A383U0R2"/>
<dbReference type="CDD" id="cd06257">
    <property type="entry name" value="DnaJ"/>
    <property type="match status" value="1"/>
</dbReference>
<dbReference type="GO" id="GO:0071218">
    <property type="term" value="P:cellular response to misfolded protein"/>
    <property type="evidence" value="ECO:0007669"/>
    <property type="project" value="TreeGrafter"/>
</dbReference>
<dbReference type="PANTHER" id="PTHR43908">
    <property type="entry name" value="AT29763P-RELATED"/>
    <property type="match status" value="1"/>
</dbReference>
<dbReference type="GO" id="GO:0003677">
    <property type="term" value="F:DNA binding"/>
    <property type="evidence" value="ECO:0007669"/>
    <property type="project" value="UniProtKB-KW"/>
</dbReference>
<keyword evidence="4" id="KW-1185">Reference proteome</keyword>
<feature type="transmembrane region" description="Helical" evidence="1">
    <location>
        <begin position="140"/>
        <end position="165"/>
    </location>
</feature>
<evidence type="ECO:0000259" key="2">
    <source>
        <dbReference type="PROSITE" id="PS50076"/>
    </source>
</evidence>
<keyword evidence="1" id="KW-0812">Transmembrane</keyword>
<accession>A0A383U0R2</accession>
<sequence>MIPNHYSTLGVNPYATKSEIKKAYRKLALLYHPDKNNSPDAHHQFISINEAFQILYDEDARAKYDKEYDRYFGKKGNYKSDKINDRAGNSNTTQSWNYSMYEDEKLNQWTENAREQAERFAKMAFDDFSKLLLGVAKETGFYLGNSILVMIGGLLFMSGVGNIILGISNGNIPVVILGLFLLLLGYYTYKLSSKKIENHNV</sequence>
<dbReference type="EMBL" id="UNSC01000006">
    <property type="protein sequence ID" value="SZD73502.1"/>
    <property type="molecule type" value="Genomic_DNA"/>
</dbReference>
<dbReference type="InterPro" id="IPR051100">
    <property type="entry name" value="DnaJ_subfamily_B/C"/>
</dbReference>
<organism evidence="3 4">
    <name type="scientific">Candidatus Ornithobacterium hominis</name>
    <dbReference type="NCBI Taxonomy" id="2497989"/>
    <lineage>
        <taxon>Bacteria</taxon>
        <taxon>Pseudomonadati</taxon>
        <taxon>Bacteroidota</taxon>
        <taxon>Flavobacteriia</taxon>
        <taxon>Flavobacteriales</taxon>
        <taxon>Weeksellaceae</taxon>
        <taxon>Ornithobacterium</taxon>
    </lineage>
</organism>
<dbReference type="SUPFAM" id="SSF46565">
    <property type="entry name" value="Chaperone J-domain"/>
    <property type="match status" value="1"/>
</dbReference>
<feature type="transmembrane region" description="Helical" evidence="1">
    <location>
        <begin position="171"/>
        <end position="189"/>
    </location>
</feature>
<keyword evidence="1" id="KW-1133">Transmembrane helix</keyword>